<reference evidence="6 7" key="1">
    <citation type="submission" date="2019-04" db="EMBL/GenBank/DDBJ databases">
        <title>Azoarcus nasutitermitis sp. nov. isolated from termite nest.</title>
        <authorList>
            <person name="Lin S.-Y."/>
            <person name="Hameed A."/>
            <person name="Hsu Y.-H."/>
            <person name="Young C.-C."/>
        </authorList>
    </citation>
    <scope>NUCLEOTIDE SEQUENCE [LARGE SCALE GENOMIC DNA]</scope>
    <source>
        <strain evidence="6 7">CC-YHH838</strain>
    </source>
</reference>
<name>A0A4S4AQ05_9RHOO</name>
<evidence type="ECO:0000256" key="2">
    <source>
        <dbReference type="ARBA" id="ARBA00022748"/>
    </source>
</evidence>
<dbReference type="CDD" id="cd02966">
    <property type="entry name" value="TlpA_like_family"/>
    <property type="match status" value="1"/>
</dbReference>
<comment type="subcellular location">
    <subcellularLocation>
        <location evidence="1">Cell envelope</location>
    </subcellularLocation>
</comment>
<keyword evidence="3" id="KW-1015">Disulfide bond</keyword>
<dbReference type="RefSeq" id="WP_136349891.1">
    <property type="nucleotide sequence ID" value="NZ_SSOC01000008.1"/>
</dbReference>
<dbReference type="Proteomes" id="UP000308430">
    <property type="component" value="Unassembled WGS sequence"/>
</dbReference>
<dbReference type="EMBL" id="SSOC01000008">
    <property type="protein sequence ID" value="THF61806.1"/>
    <property type="molecule type" value="Genomic_DNA"/>
</dbReference>
<organism evidence="6 7">
    <name type="scientific">Pseudothauera nasutitermitis</name>
    <dbReference type="NCBI Taxonomy" id="2565930"/>
    <lineage>
        <taxon>Bacteria</taxon>
        <taxon>Pseudomonadati</taxon>
        <taxon>Pseudomonadota</taxon>
        <taxon>Betaproteobacteria</taxon>
        <taxon>Rhodocyclales</taxon>
        <taxon>Zoogloeaceae</taxon>
        <taxon>Pseudothauera</taxon>
    </lineage>
</organism>
<keyword evidence="7" id="KW-1185">Reference proteome</keyword>
<dbReference type="InterPro" id="IPR013766">
    <property type="entry name" value="Thioredoxin_domain"/>
</dbReference>
<feature type="domain" description="Thioredoxin" evidence="5">
    <location>
        <begin position="25"/>
        <end position="162"/>
    </location>
</feature>
<dbReference type="OrthoDB" id="9811352at2"/>
<dbReference type="GO" id="GO:0030313">
    <property type="term" value="C:cell envelope"/>
    <property type="evidence" value="ECO:0007669"/>
    <property type="project" value="UniProtKB-SubCell"/>
</dbReference>
<keyword evidence="2" id="KW-0201">Cytochrome c-type biogenesis</keyword>
<protein>
    <submittedName>
        <fullName evidence="6">TlpA family protein disulfide reductase</fullName>
    </submittedName>
</protein>
<dbReference type="PANTHER" id="PTHR42852">
    <property type="entry name" value="THIOL:DISULFIDE INTERCHANGE PROTEIN DSBE"/>
    <property type="match status" value="1"/>
</dbReference>
<evidence type="ECO:0000256" key="1">
    <source>
        <dbReference type="ARBA" id="ARBA00004196"/>
    </source>
</evidence>
<dbReference type="InterPro" id="IPR050553">
    <property type="entry name" value="Thioredoxin_ResA/DsbE_sf"/>
</dbReference>
<sequence length="164" mass="17718">MKKWITLATLATLAALSGGCKEEVARSGLPAPEIAAVDLQGEPVKLAHWQGRSIFLNFWSTTCGACLAEMPHLEALSREYRGRVEVVAINVDPEGMSIQETLDKQGVSFPVIRDSLGMTQERYQVMGTPTSFVIGADGVLRQSFVGAPPRERLAEVFAEAARGS</sequence>
<comment type="caution">
    <text evidence="6">The sequence shown here is derived from an EMBL/GenBank/DDBJ whole genome shotgun (WGS) entry which is preliminary data.</text>
</comment>
<proteinExistence type="predicted"/>
<dbReference type="InterPro" id="IPR013740">
    <property type="entry name" value="Redoxin"/>
</dbReference>
<accession>A0A4S4AQ05</accession>
<dbReference type="PROSITE" id="PS51352">
    <property type="entry name" value="THIOREDOXIN_2"/>
    <property type="match status" value="1"/>
</dbReference>
<dbReference type="Pfam" id="PF08534">
    <property type="entry name" value="Redoxin"/>
    <property type="match status" value="1"/>
</dbReference>
<dbReference type="Gene3D" id="3.40.30.10">
    <property type="entry name" value="Glutaredoxin"/>
    <property type="match status" value="1"/>
</dbReference>
<gene>
    <name evidence="6" type="ORF">E6C76_19285</name>
</gene>
<dbReference type="InterPro" id="IPR036249">
    <property type="entry name" value="Thioredoxin-like_sf"/>
</dbReference>
<dbReference type="PROSITE" id="PS00194">
    <property type="entry name" value="THIOREDOXIN_1"/>
    <property type="match status" value="1"/>
</dbReference>
<keyword evidence="4" id="KW-0676">Redox-active center</keyword>
<dbReference type="GO" id="GO:0015036">
    <property type="term" value="F:disulfide oxidoreductase activity"/>
    <property type="evidence" value="ECO:0007669"/>
    <property type="project" value="UniProtKB-ARBA"/>
</dbReference>
<dbReference type="PANTHER" id="PTHR42852:SF6">
    <property type="entry name" value="THIOL:DISULFIDE INTERCHANGE PROTEIN DSBE"/>
    <property type="match status" value="1"/>
</dbReference>
<evidence type="ECO:0000256" key="4">
    <source>
        <dbReference type="ARBA" id="ARBA00023284"/>
    </source>
</evidence>
<evidence type="ECO:0000313" key="7">
    <source>
        <dbReference type="Proteomes" id="UP000308430"/>
    </source>
</evidence>
<evidence type="ECO:0000259" key="5">
    <source>
        <dbReference type="PROSITE" id="PS51352"/>
    </source>
</evidence>
<evidence type="ECO:0000256" key="3">
    <source>
        <dbReference type="ARBA" id="ARBA00023157"/>
    </source>
</evidence>
<dbReference type="PROSITE" id="PS51257">
    <property type="entry name" value="PROKAR_LIPOPROTEIN"/>
    <property type="match status" value="1"/>
</dbReference>
<dbReference type="SUPFAM" id="SSF52833">
    <property type="entry name" value="Thioredoxin-like"/>
    <property type="match status" value="1"/>
</dbReference>
<dbReference type="GO" id="GO:0017004">
    <property type="term" value="P:cytochrome complex assembly"/>
    <property type="evidence" value="ECO:0007669"/>
    <property type="project" value="UniProtKB-KW"/>
</dbReference>
<dbReference type="AlphaFoldDB" id="A0A4S4AQ05"/>
<dbReference type="InterPro" id="IPR017937">
    <property type="entry name" value="Thioredoxin_CS"/>
</dbReference>
<evidence type="ECO:0000313" key="6">
    <source>
        <dbReference type="EMBL" id="THF61806.1"/>
    </source>
</evidence>